<keyword evidence="4" id="KW-1185">Reference proteome</keyword>
<protein>
    <submittedName>
        <fullName evidence="3">Helix-turn-helix transcriptional regulator</fullName>
    </submittedName>
</protein>
<dbReference type="EMBL" id="JAEDXU010000001">
    <property type="protein sequence ID" value="MBP1044655.1"/>
    <property type="molecule type" value="Genomic_DNA"/>
</dbReference>
<dbReference type="Gene3D" id="1.10.260.40">
    <property type="entry name" value="lambda repressor-like DNA-binding domains"/>
    <property type="match status" value="1"/>
</dbReference>
<evidence type="ECO:0000256" key="1">
    <source>
        <dbReference type="ARBA" id="ARBA00023125"/>
    </source>
</evidence>
<dbReference type="CDD" id="cd00093">
    <property type="entry name" value="HTH_XRE"/>
    <property type="match status" value="1"/>
</dbReference>
<dbReference type="PANTHER" id="PTHR46558:SF11">
    <property type="entry name" value="HTH-TYPE TRANSCRIPTIONAL REGULATOR XRE"/>
    <property type="match status" value="1"/>
</dbReference>
<dbReference type="Proteomes" id="UP000673375">
    <property type="component" value="Unassembled WGS sequence"/>
</dbReference>
<dbReference type="PANTHER" id="PTHR46558">
    <property type="entry name" value="TRACRIPTIONAL REGULATORY PROTEIN-RELATED-RELATED"/>
    <property type="match status" value="1"/>
</dbReference>
<dbReference type="SUPFAM" id="SSF47413">
    <property type="entry name" value="lambda repressor-like DNA-binding domains"/>
    <property type="match status" value="1"/>
</dbReference>
<evidence type="ECO:0000313" key="3">
    <source>
        <dbReference type="EMBL" id="MBP1044655.1"/>
    </source>
</evidence>
<accession>A0ABS4CDP9</accession>
<dbReference type="InterPro" id="IPR001387">
    <property type="entry name" value="Cro/C1-type_HTH"/>
</dbReference>
<reference evidence="3 4" key="1">
    <citation type="submission" date="2020-12" db="EMBL/GenBank/DDBJ databases">
        <title>Vagococcus allomyrinae sp. nov. and Enterococcus lavae sp. nov., isolated from the larvae of Allomyrina dichotoma.</title>
        <authorList>
            <person name="Lee S.D."/>
        </authorList>
    </citation>
    <scope>NUCLEOTIDE SEQUENCE [LARGE SCALE GENOMIC DNA]</scope>
    <source>
        <strain evidence="3 4">BWM-S5</strain>
    </source>
</reference>
<evidence type="ECO:0000259" key="2">
    <source>
        <dbReference type="PROSITE" id="PS50943"/>
    </source>
</evidence>
<proteinExistence type="predicted"/>
<keyword evidence="1" id="KW-0238">DNA-binding</keyword>
<evidence type="ECO:0000313" key="4">
    <source>
        <dbReference type="Proteomes" id="UP000673375"/>
    </source>
</evidence>
<name>A0ABS4CDP9_9ENTE</name>
<dbReference type="Pfam" id="PF01381">
    <property type="entry name" value="HTH_3"/>
    <property type="match status" value="1"/>
</dbReference>
<gene>
    <name evidence="3" type="ORF">I6N96_00070</name>
</gene>
<dbReference type="PROSITE" id="PS50943">
    <property type="entry name" value="HTH_CROC1"/>
    <property type="match status" value="1"/>
</dbReference>
<comment type="caution">
    <text evidence="3">The sequence shown here is derived from an EMBL/GenBank/DDBJ whole genome shotgun (WGS) entry which is preliminary data.</text>
</comment>
<sequence>MKMNLGSVIAEKRKEKKITQQELAEFVGVSKAAVSKWETGLTYPDITLLPLLAAYFDMTIDSLLNYEPQLTTKEIQHIYTSLKGSFETKSPEDVLTSIRSFVHRYYSCHPFVLQMGLLVINHIDRLPGATMEDKVQQYMKEAGEWFVHVRTESKDPECIIHAAKLEAYTLLTLQEADRVLEILGETLPTSFPVESLIAGAFQIKGENDRAIATLQSALFQYIGVIMSLFTNYLQLLTDEPEKFKETVKRGEQLAEIFDLQQLHPILLLNFQLSAASGFAQMKDDQGVVVLEKFTDVLSRTSFPTGFHGDAYFDQVDQWFDSLETGSQTPRDSEMVKTDMIDFVLTNPLFLALSDQKDIQKIVLRLEQLKKRDLI</sequence>
<dbReference type="RefSeq" id="WP_209555464.1">
    <property type="nucleotide sequence ID" value="NZ_JAEDXU010000001.1"/>
</dbReference>
<feature type="domain" description="HTH cro/C1-type" evidence="2">
    <location>
        <begin position="9"/>
        <end position="63"/>
    </location>
</feature>
<dbReference type="SMART" id="SM00530">
    <property type="entry name" value="HTH_XRE"/>
    <property type="match status" value="1"/>
</dbReference>
<organism evidence="3 4">
    <name type="scientific">Enterococcus larvae</name>
    <dbReference type="NCBI Taxonomy" id="2794352"/>
    <lineage>
        <taxon>Bacteria</taxon>
        <taxon>Bacillati</taxon>
        <taxon>Bacillota</taxon>
        <taxon>Bacilli</taxon>
        <taxon>Lactobacillales</taxon>
        <taxon>Enterococcaceae</taxon>
        <taxon>Enterococcus</taxon>
    </lineage>
</organism>
<dbReference type="InterPro" id="IPR010982">
    <property type="entry name" value="Lambda_DNA-bd_dom_sf"/>
</dbReference>